<dbReference type="VEuPathDB" id="FungiDB:PHYBLDRAFT_171485"/>
<dbReference type="RefSeq" id="XP_018288136.1">
    <property type="nucleotide sequence ID" value="XM_018436612.1"/>
</dbReference>
<evidence type="ECO:0000256" key="1">
    <source>
        <dbReference type="SAM" id="Coils"/>
    </source>
</evidence>
<sequence>MPFDVRRLPVLRLFSILPNPSVNWRSVAISVNALSAVVKNPLPRGYINQLQLFHEVFNFKLLRYSSYYWGPKSTRNTTPKKRDTSKCLHLTALFDNTCKEEFQFTLSEQLLEKNICYPIYRITFRREGHCFCARDILAEFSLIYGHFCQNIPRSVPGHTFVLAYFKYVVNVCLNLKWHNRRNILILLIIKRGRIKTNRRRSGNNNNSINGMSQNNEIYTKCTENEQESDVDLTFAMDTNLTRQYSSPTPVSASTVVLYRQFRQSYIGSHGPTQFGNLPESNDLLAIKANLEELLTSAETRNRLLKRDLNHLEKDVKINDNGGRPVCLMDHQSKKGSSASSGKNMGAILEQMRSKQERSFGENAIDGIHGSMTKEQIVLFNFDASGVKMIMETQLTSMATTSRSASPHHIVKIKKLEGESPLTSRSLSPPSVSKPHSHSKHITNKGSDAKRDRQKNNNDENQWR</sequence>
<feature type="compositionally biased region" description="Basic and acidic residues" evidence="2">
    <location>
        <begin position="446"/>
        <end position="463"/>
    </location>
</feature>
<keyword evidence="4" id="KW-1185">Reference proteome</keyword>
<gene>
    <name evidence="3" type="ORF">PHYBLDRAFT_171485</name>
</gene>
<accession>A0A162PLP5</accession>
<dbReference type="Proteomes" id="UP000077315">
    <property type="component" value="Unassembled WGS sequence"/>
</dbReference>
<feature type="compositionally biased region" description="Low complexity" evidence="2">
    <location>
        <begin position="419"/>
        <end position="433"/>
    </location>
</feature>
<dbReference type="OrthoDB" id="1232at2759"/>
<dbReference type="GeneID" id="28997518"/>
<feature type="coiled-coil region" evidence="1">
    <location>
        <begin position="287"/>
        <end position="314"/>
    </location>
</feature>
<dbReference type="InParanoid" id="A0A162PLP5"/>
<name>A0A162PLP5_PHYB8</name>
<evidence type="ECO:0000313" key="4">
    <source>
        <dbReference type="Proteomes" id="UP000077315"/>
    </source>
</evidence>
<dbReference type="AlphaFoldDB" id="A0A162PLP5"/>
<dbReference type="STRING" id="763407.A0A162PLP5"/>
<evidence type="ECO:0000256" key="2">
    <source>
        <dbReference type="SAM" id="MobiDB-lite"/>
    </source>
</evidence>
<organism evidence="3 4">
    <name type="scientific">Phycomyces blakesleeanus (strain ATCC 8743b / DSM 1359 / FGSC 10004 / NBRC 33097 / NRRL 1555)</name>
    <dbReference type="NCBI Taxonomy" id="763407"/>
    <lineage>
        <taxon>Eukaryota</taxon>
        <taxon>Fungi</taxon>
        <taxon>Fungi incertae sedis</taxon>
        <taxon>Mucoromycota</taxon>
        <taxon>Mucoromycotina</taxon>
        <taxon>Mucoromycetes</taxon>
        <taxon>Mucorales</taxon>
        <taxon>Phycomycetaceae</taxon>
        <taxon>Phycomyces</taxon>
    </lineage>
</organism>
<protein>
    <submittedName>
        <fullName evidence="3">Uncharacterized protein</fullName>
    </submittedName>
</protein>
<proteinExistence type="predicted"/>
<keyword evidence="1" id="KW-0175">Coiled coil</keyword>
<evidence type="ECO:0000313" key="3">
    <source>
        <dbReference type="EMBL" id="OAD70096.1"/>
    </source>
</evidence>
<feature type="region of interest" description="Disordered" evidence="2">
    <location>
        <begin position="414"/>
        <end position="463"/>
    </location>
</feature>
<reference evidence="4" key="1">
    <citation type="submission" date="2015-06" db="EMBL/GenBank/DDBJ databases">
        <title>Expansion of signal transduction pathways in fungi by whole-genome duplication.</title>
        <authorList>
            <consortium name="DOE Joint Genome Institute"/>
            <person name="Corrochano L.M."/>
            <person name="Kuo A."/>
            <person name="Marcet-Houben M."/>
            <person name="Polaino S."/>
            <person name="Salamov A."/>
            <person name="Villalobos J.M."/>
            <person name="Alvarez M.I."/>
            <person name="Avalos J."/>
            <person name="Benito E.P."/>
            <person name="Benoit I."/>
            <person name="Burger G."/>
            <person name="Camino L.P."/>
            <person name="Canovas D."/>
            <person name="Cerda-Olmedo E."/>
            <person name="Cheng J.-F."/>
            <person name="Dominguez A."/>
            <person name="Elias M."/>
            <person name="Eslava A.P."/>
            <person name="Glaser F."/>
            <person name="Grimwood J."/>
            <person name="Gutierrez G."/>
            <person name="Heitman J."/>
            <person name="Henrissat B."/>
            <person name="Iturriaga E.A."/>
            <person name="Lang B.F."/>
            <person name="Lavin J.L."/>
            <person name="Lee S."/>
            <person name="Li W."/>
            <person name="Lindquist E."/>
            <person name="Lopez-Garcia S."/>
            <person name="Luque E.M."/>
            <person name="Marcos A.T."/>
            <person name="Martin J."/>
            <person name="McCluskey K."/>
            <person name="Medina H.R."/>
            <person name="Miralles-Duran A."/>
            <person name="Miyazaki A."/>
            <person name="Munoz-Torres E."/>
            <person name="Oguiza J.A."/>
            <person name="Ohm R."/>
            <person name="Olmedo M."/>
            <person name="Orejas M."/>
            <person name="Ortiz-Castellanos L."/>
            <person name="Pisabarro A.G."/>
            <person name="Rodriguez-Romero J."/>
            <person name="Ruiz-Herrera J."/>
            <person name="Ruiz-Vazquez R."/>
            <person name="Sanz C."/>
            <person name="Schackwitz W."/>
            <person name="Schmutz J."/>
            <person name="Shahriari M."/>
            <person name="Shelest E."/>
            <person name="Silva-Franco F."/>
            <person name="Soanes D."/>
            <person name="Syed K."/>
            <person name="Tagua V.G."/>
            <person name="Talbot N.J."/>
            <person name="Thon M."/>
            <person name="De vries R.P."/>
            <person name="Wiebenga A."/>
            <person name="Yadav J.S."/>
            <person name="Braun E.L."/>
            <person name="Baker S."/>
            <person name="Garre V."/>
            <person name="Horwitz B."/>
            <person name="Torres-Martinez S."/>
            <person name="Idnurm A."/>
            <person name="Herrera-Estrella A."/>
            <person name="Gabaldon T."/>
            <person name="Grigoriev I.V."/>
        </authorList>
    </citation>
    <scope>NUCLEOTIDE SEQUENCE [LARGE SCALE GENOMIC DNA]</scope>
    <source>
        <strain evidence="4">NRRL 1555(-)</strain>
    </source>
</reference>
<dbReference type="EMBL" id="KV440989">
    <property type="protein sequence ID" value="OAD70096.1"/>
    <property type="molecule type" value="Genomic_DNA"/>
</dbReference>